<dbReference type="SUPFAM" id="SSF55729">
    <property type="entry name" value="Acyl-CoA N-acyltransferases (Nat)"/>
    <property type="match status" value="1"/>
</dbReference>
<dbReference type="EMBL" id="JAARYY010000002">
    <property type="protein sequence ID" value="MBC2243221.1"/>
    <property type="molecule type" value="Genomic_DNA"/>
</dbReference>
<evidence type="ECO:0000313" key="5">
    <source>
        <dbReference type="Proteomes" id="UP000550367"/>
    </source>
</evidence>
<dbReference type="EMBL" id="JNFA01000011">
    <property type="protein sequence ID" value="KGL42760.1"/>
    <property type="molecule type" value="Genomic_DNA"/>
</dbReference>
<dbReference type="CDD" id="cd04301">
    <property type="entry name" value="NAT_SF"/>
    <property type="match status" value="1"/>
</dbReference>
<evidence type="ECO:0000313" key="4">
    <source>
        <dbReference type="Proteomes" id="UP000029844"/>
    </source>
</evidence>
<name>A0A099WF69_9LIST</name>
<dbReference type="InterPro" id="IPR000182">
    <property type="entry name" value="GNAT_dom"/>
</dbReference>
<dbReference type="InterPro" id="IPR016181">
    <property type="entry name" value="Acyl_CoA_acyltransferase"/>
</dbReference>
<reference evidence="3 5" key="2">
    <citation type="submission" date="2020-03" db="EMBL/GenBank/DDBJ databases">
        <title>Soil Listeria distribution.</title>
        <authorList>
            <person name="Liao J."/>
            <person name="Wiedmann M."/>
        </authorList>
    </citation>
    <scope>NUCLEOTIDE SEQUENCE [LARGE SCALE GENOMIC DNA]</scope>
    <source>
        <strain evidence="3 5">FSL L7-0153</strain>
    </source>
</reference>
<dbReference type="Proteomes" id="UP000029844">
    <property type="component" value="Unassembled WGS sequence"/>
</dbReference>
<dbReference type="PANTHER" id="PTHR43617">
    <property type="entry name" value="L-AMINO ACID N-ACETYLTRANSFERASE"/>
    <property type="match status" value="1"/>
</dbReference>
<dbReference type="RefSeq" id="WP_036084620.1">
    <property type="nucleotide sequence ID" value="NZ_CBCSHQ010000001.1"/>
</dbReference>
<dbReference type="Pfam" id="PF00583">
    <property type="entry name" value="Acetyltransf_1"/>
    <property type="match status" value="1"/>
</dbReference>
<dbReference type="OrthoDB" id="9773249at2"/>
<proteinExistence type="predicted"/>
<dbReference type="InterPro" id="IPR050276">
    <property type="entry name" value="MshD_Acetyltransferase"/>
</dbReference>
<evidence type="ECO:0000259" key="1">
    <source>
        <dbReference type="PROSITE" id="PS51186"/>
    </source>
</evidence>
<reference evidence="2 4" key="1">
    <citation type="submission" date="2014-05" db="EMBL/GenBank/DDBJ databases">
        <title>Novel Listeriaceae from food processing environments.</title>
        <authorList>
            <person name="den Bakker H.C."/>
        </authorList>
    </citation>
    <scope>NUCLEOTIDE SEQUENCE [LARGE SCALE GENOMIC DNA]</scope>
    <source>
        <strain evidence="2 4">FSL A5-0281</strain>
    </source>
</reference>
<gene>
    <name evidence="2" type="ORF">EP57_04690</name>
    <name evidence="3" type="ORF">HCB25_04015</name>
</gene>
<sequence length="164" mass="18985">MQIKTAKTKKDSADISTLAHKIWHEHYPTIITTEQIDYMLAKFQSPEAIEADITSGTIYLMAYQEDKFVGYTAFYQQENELFLSKLYIDPSHHRQGIGKTLFARVTTHAKEQNLPTIRLYVNKYNSNSIEAYKKMGFTVEKALITDVGNNFIMDDYTMTYNTTK</sequence>
<protein>
    <submittedName>
        <fullName evidence="3">GNAT family N-acetyltransferase</fullName>
    </submittedName>
</protein>
<dbReference type="AlphaFoldDB" id="A0A099WF69"/>
<dbReference type="eggNOG" id="COG0456">
    <property type="taxonomic scope" value="Bacteria"/>
</dbReference>
<feature type="domain" description="N-acetyltransferase" evidence="1">
    <location>
        <begin position="13"/>
        <end position="163"/>
    </location>
</feature>
<dbReference type="Gene3D" id="3.40.630.30">
    <property type="match status" value="1"/>
</dbReference>
<accession>A0A099WF69</accession>
<comment type="caution">
    <text evidence="2">The sequence shown here is derived from an EMBL/GenBank/DDBJ whole genome shotgun (WGS) entry which is preliminary data.</text>
</comment>
<dbReference type="GeneID" id="58716703"/>
<organism evidence="2 4">
    <name type="scientific">Listeria booriae</name>
    <dbReference type="NCBI Taxonomy" id="1552123"/>
    <lineage>
        <taxon>Bacteria</taxon>
        <taxon>Bacillati</taxon>
        <taxon>Bacillota</taxon>
        <taxon>Bacilli</taxon>
        <taxon>Bacillales</taxon>
        <taxon>Listeriaceae</taxon>
        <taxon>Listeria</taxon>
    </lineage>
</organism>
<dbReference type="GO" id="GO:0016747">
    <property type="term" value="F:acyltransferase activity, transferring groups other than amino-acyl groups"/>
    <property type="evidence" value="ECO:0007669"/>
    <property type="project" value="InterPro"/>
</dbReference>
<keyword evidence="4" id="KW-1185">Reference proteome</keyword>
<dbReference type="STRING" id="1552123.EP57_04690"/>
<evidence type="ECO:0000313" key="2">
    <source>
        <dbReference type="EMBL" id="KGL42760.1"/>
    </source>
</evidence>
<dbReference type="PROSITE" id="PS51186">
    <property type="entry name" value="GNAT"/>
    <property type="match status" value="1"/>
</dbReference>
<evidence type="ECO:0000313" key="3">
    <source>
        <dbReference type="EMBL" id="MBC2243221.1"/>
    </source>
</evidence>
<keyword evidence="3" id="KW-0808">Transferase</keyword>
<dbReference type="Proteomes" id="UP000550367">
    <property type="component" value="Unassembled WGS sequence"/>
</dbReference>